<evidence type="ECO:0000313" key="1">
    <source>
        <dbReference type="EMBL" id="SDW75376.1"/>
    </source>
</evidence>
<gene>
    <name evidence="1" type="ORF">SAMN04488041_103147</name>
</gene>
<sequence length="216" mass="24294">MTKFEPAALTDGRKEIDGNVFMRDGKGGLQPIENIAARDLLQDETTRKIIGHAIPLSDQVARFKEHTFDDIGAFEAILAQEYGATFGGKKGNKTLMTVDQLYKVEVRIADQINFGPELQIAKQLVDECLNEWSAESRPEIRSIVTRAFNTDKAGQINRAEIFMLLRLEITDARWQEAMRAIKDAIRIVGSKTYVRCSKRDSHDAPWQAITIDLAKA</sequence>
<dbReference type="GeneID" id="94021264"/>
<dbReference type="Pfam" id="PF11363">
    <property type="entry name" value="DUF3164"/>
    <property type="match status" value="1"/>
</dbReference>
<evidence type="ECO:0000313" key="2">
    <source>
        <dbReference type="Proteomes" id="UP000183076"/>
    </source>
</evidence>
<evidence type="ECO:0008006" key="3">
    <source>
        <dbReference type="Google" id="ProtNLM"/>
    </source>
</evidence>
<accession>A0A1H2W4I4</accession>
<dbReference type="AlphaFoldDB" id="A0A1H2W4I4"/>
<reference evidence="2" key="1">
    <citation type="submission" date="2016-10" db="EMBL/GenBank/DDBJ databases">
        <authorList>
            <person name="Varghese N."/>
            <person name="Submissions S."/>
        </authorList>
    </citation>
    <scope>NUCLEOTIDE SEQUENCE [LARGE SCALE GENOMIC DNA]</scope>
    <source>
        <strain evidence="2">DSM 10014</strain>
    </source>
</reference>
<name>A0A1H2W4I4_9RHOB</name>
<proteinExistence type="predicted"/>
<dbReference type="STRING" id="60137.SAMN04488041_103147"/>
<protein>
    <recommendedName>
        <fullName evidence="3">Sulfate transporter</fullName>
    </recommendedName>
</protein>
<dbReference type="InterPro" id="IPR021505">
    <property type="entry name" value="Phage_B3_Orf6"/>
</dbReference>
<organism evidence="1 2">
    <name type="scientific">Sulfitobacter pontiacus</name>
    <dbReference type="NCBI Taxonomy" id="60137"/>
    <lineage>
        <taxon>Bacteria</taxon>
        <taxon>Pseudomonadati</taxon>
        <taxon>Pseudomonadota</taxon>
        <taxon>Alphaproteobacteria</taxon>
        <taxon>Rhodobacterales</taxon>
        <taxon>Roseobacteraceae</taxon>
        <taxon>Sulfitobacter</taxon>
    </lineage>
</organism>
<dbReference type="Proteomes" id="UP000183076">
    <property type="component" value="Unassembled WGS sequence"/>
</dbReference>
<dbReference type="RefSeq" id="WP_074635302.1">
    <property type="nucleotide sequence ID" value="NZ_CP160849.1"/>
</dbReference>
<dbReference type="EMBL" id="FNNB01000003">
    <property type="protein sequence ID" value="SDW75376.1"/>
    <property type="molecule type" value="Genomic_DNA"/>
</dbReference>